<sequence>MANIKTRKEKAEKSKKIAEAALHLFEIKSFSDISMAEIAKKAGVAKGTLFNYFETKESIFMELLLIGYQEYFSTLIQLFADKKILTIGEFKKVLLDETRFLVQEQIVLVRLNALRGPVLEGRANINQTLAGRKKLNDIVIQLGQTIASKLENITPQDASHLFIIQSAIISGLLNMANLEEFNHQSLKQEFNAFQFNLEEEAVKAFEFYLHGFLVQIKLTE</sequence>
<dbReference type="InterPro" id="IPR009057">
    <property type="entry name" value="Homeodomain-like_sf"/>
</dbReference>
<feature type="domain" description="HTH tetR-type" evidence="3">
    <location>
        <begin position="11"/>
        <end position="71"/>
    </location>
</feature>
<dbReference type="PROSITE" id="PS50977">
    <property type="entry name" value="HTH_TETR_2"/>
    <property type="match status" value="1"/>
</dbReference>
<keyword evidence="1 2" id="KW-0238">DNA-binding</keyword>
<dbReference type="PANTHER" id="PTHR30055">
    <property type="entry name" value="HTH-TYPE TRANSCRIPTIONAL REGULATOR RUTR"/>
    <property type="match status" value="1"/>
</dbReference>
<dbReference type="OrthoDB" id="9812993at2"/>
<keyword evidence="6" id="KW-1185">Reference proteome</keyword>
<evidence type="ECO:0000313" key="4">
    <source>
        <dbReference type="EMBL" id="ALS02054.1"/>
    </source>
</evidence>
<dbReference type="SUPFAM" id="SSF46689">
    <property type="entry name" value="Homeodomain-like"/>
    <property type="match status" value="1"/>
</dbReference>
<dbReference type="RefSeq" id="WP_071879382.1">
    <property type="nucleotide sequence ID" value="NZ_JXLC01000043.1"/>
</dbReference>
<dbReference type="Gene3D" id="1.10.357.10">
    <property type="entry name" value="Tetracycline Repressor, domain 2"/>
    <property type="match status" value="1"/>
</dbReference>
<dbReference type="KEGG" id="ess:ATZ33_11860"/>
<dbReference type="PROSITE" id="PS01081">
    <property type="entry name" value="HTH_TETR_1"/>
    <property type="match status" value="1"/>
</dbReference>
<gene>
    <name evidence="4" type="ORF">ATZ33_11860</name>
    <name evidence="5" type="ORF">RV15_GL002879</name>
</gene>
<dbReference type="Proteomes" id="UP000065511">
    <property type="component" value="Chromosome"/>
</dbReference>
<protein>
    <submittedName>
        <fullName evidence="4">TetR family transcriptional regulator</fullName>
    </submittedName>
    <submittedName>
        <fullName evidence="5">TetR family transctiptional regulator</fullName>
    </submittedName>
</protein>
<proteinExistence type="predicted"/>
<dbReference type="Pfam" id="PF17929">
    <property type="entry name" value="TetR_C_34"/>
    <property type="match status" value="1"/>
</dbReference>
<dbReference type="InterPro" id="IPR023772">
    <property type="entry name" value="DNA-bd_HTH_TetR-type_CS"/>
</dbReference>
<dbReference type="GO" id="GO:0006355">
    <property type="term" value="P:regulation of DNA-templated transcription"/>
    <property type="evidence" value="ECO:0007669"/>
    <property type="project" value="UniProtKB-ARBA"/>
</dbReference>
<reference evidence="4 6" key="2">
    <citation type="submission" date="2015-12" db="EMBL/GenBank/DDBJ databases">
        <authorList>
            <person name="Lauer A."/>
            <person name="Humrighouse B."/>
            <person name="Loparev V."/>
            <person name="Shewmaker P.L."/>
            <person name="Whitney A.M."/>
            <person name="McLaughlin R.W."/>
        </authorList>
    </citation>
    <scope>NUCLEOTIDE SEQUENCE [LARGE SCALE GENOMIC DNA]</scope>
    <source>
        <strain evidence="4 6">LMG 23085</strain>
    </source>
</reference>
<dbReference type="EMBL" id="CP013614">
    <property type="protein sequence ID" value="ALS02054.1"/>
    <property type="molecule type" value="Genomic_DNA"/>
</dbReference>
<evidence type="ECO:0000259" key="3">
    <source>
        <dbReference type="PROSITE" id="PS50977"/>
    </source>
</evidence>
<dbReference type="InterPro" id="IPR041483">
    <property type="entry name" value="TetR_C_34"/>
</dbReference>
<organism evidence="5 7">
    <name type="scientific">Enterococcus silesiacus</name>
    <dbReference type="NCBI Taxonomy" id="332949"/>
    <lineage>
        <taxon>Bacteria</taxon>
        <taxon>Bacillati</taxon>
        <taxon>Bacillota</taxon>
        <taxon>Bacilli</taxon>
        <taxon>Lactobacillales</taxon>
        <taxon>Enterococcaceae</taxon>
        <taxon>Enterococcus</taxon>
    </lineage>
</organism>
<dbReference type="Proteomes" id="UP000183039">
    <property type="component" value="Unassembled WGS sequence"/>
</dbReference>
<evidence type="ECO:0000313" key="6">
    <source>
        <dbReference type="Proteomes" id="UP000065511"/>
    </source>
</evidence>
<dbReference type="Pfam" id="PF00440">
    <property type="entry name" value="TetR_N"/>
    <property type="match status" value="1"/>
</dbReference>
<accession>A0A0S3KCK8</accession>
<dbReference type="GO" id="GO:0003677">
    <property type="term" value="F:DNA binding"/>
    <property type="evidence" value="ECO:0007669"/>
    <property type="project" value="UniProtKB-UniRule"/>
</dbReference>
<evidence type="ECO:0000256" key="2">
    <source>
        <dbReference type="PROSITE-ProRule" id="PRU00335"/>
    </source>
</evidence>
<evidence type="ECO:0000313" key="5">
    <source>
        <dbReference type="EMBL" id="OJG84901.1"/>
    </source>
</evidence>
<evidence type="ECO:0000256" key="1">
    <source>
        <dbReference type="ARBA" id="ARBA00023125"/>
    </source>
</evidence>
<dbReference type="InterPro" id="IPR001647">
    <property type="entry name" value="HTH_TetR"/>
</dbReference>
<reference evidence="5 7" key="1">
    <citation type="submission" date="2014-12" db="EMBL/GenBank/DDBJ databases">
        <title>Draft genome sequences of 29 type strains of Enterococci.</title>
        <authorList>
            <person name="Zhong Z."/>
            <person name="Sun Z."/>
            <person name="Liu W."/>
            <person name="Zhang W."/>
            <person name="Zhang H."/>
        </authorList>
    </citation>
    <scope>NUCLEOTIDE SEQUENCE [LARGE SCALE GENOMIC DNA]</scope>
    <source>
        <strain evidence="5 7">DSM 22801</strain>
    </source>
</reference>
<dbReference type="AlphaFoldDB" id="A0A0S3KCK8"/>
<feature type="DNA-binding region" description="H-T-H motif" evidence="2">
    <location>
        <begin position="34"/>
        <end position="53"/>
    </location>
</feature>
<evidence type="ECO:0000313" key="7">
    <source>
        <dbReference type="Proteomes" id="UP000183039"/>
    </source>
</evidence>
<name>A0A0S3KCK8_9ENTE</name>
<dbReference type="InterPro" id="IPR050109">
    <property type="entry name" value="HTH-type_TetR-like_transc_reg"/>
</dbReference>
<dbReference type="EMBL" id="JXLC01000043">
    <property type="protein sequence ID" value="OJG84901.1"/>
    <property type="molecule type" value="Genomic_DNA"/>
</dbReference>
<dbReference type="PRINTS" id="PR00455">
    <property type="entry name" value="HTHTETR"/>
</dbReference>